<proteinExistence type="predicted"/>
<name>A0AAV3Z825_9GAST</name>
<dbReference type="GO" id="GO:0003964">
    <property type="term" value="F:RNA-directed DNA polymerase activity"/>
    <property type="evidence" value="ECO:0007669"/>
    <property type="project" value="UniProtKB-KW"/>
</dbReference>
<keyword evidence="1" id="KW-0808">Transferase</keyword>
<sequence>MSKENWINDKCKEIEQQRKHAPLTMYRNIEEITGKRAFLTGCLKAMNGNIITDKEKILERWAEYIRELFKDNRKDHNIMKNNFAGPPIMKEEVKAAIKKMKHGKATGLDHKGP</sequence>
<reference evidence="1 2" key="1">
    <citation type="journal article" date="2021" name="Elife">
        <title>Chloroplast acquisition without the gene transfer in kleptoplastic sea slugs, Plakobranchus ocellatus.</title>
        <authorList>
            <person name="Maeda T."/>
            <person name="Takahashi S."/>
            <person name="Yoshida T."/>
            <person name="Shimamura S."/>
            <person name="Takaki Y."/>
            <person name="Nagai Y."/>
            <person name="Toyoda A."/>
            <person name="Suzuki Y."/>
            <person name="Arimoto A."/>
            <person name="Ishii H."/>
            <person name="Satoh N."/>
            <person name="Nishiyama T."/>
            <person name="Hasebe M."/>
            <person name="Maruyama T."/>
            <person name="Minagawa J."/>
            <person name="Obokata J."/>
            <person name="Shigenobu S."/>
        </authorList>
    </citation>
    <scope>NUCLEOTIDE SEQUENCE [LARGE SCALE GENOMIC DNA]</scope>
</reference>
<evidence type="ECO:0000313" key="1">
    <source>
        <dbReference type="EMBL" id="GFN90607.1"/>
    </source>
</evidence>
<gene>
    <name evidence="1" type="ORF">PoB_001711300</name>
</gene>
<evidence type="ECO:0000313" key="2">
    <source>
        <dbReference type="Proteomes" id="UP000735302"/>
    </source>
</evidence>
<keyword evidence="2" id="KW-1185">Reference proteome</keyword>
<keyword evidence="1" id="KW-0695">RNA-directed DNA polymerase</keyword>
<dbReference type="AlphaFoldDB" id="A0AAV3Z825"/>
<comment type="caution">
    <text evidence="1">The sequence shown here is derived from an EMBL/GenBank/DDBJ whole genome shotgun (WGS) entry which is preliminary data.</text>
</comment>
<accession>A0AAV3Z825</accession>
<dbReference type="Proteomes" id="UP000735302">
    <property type="component" value="Unassembled WGS sequence"/>
</dbReference>
<keyword evidence="1" id="KW-0548">Nucleotidyltransferase</keyword>
<dbReference type="EMBL" id="BLXT01002056">
    <property type="protein sequence ID" value="GFN90607.1"/>
    <property type="molecule type" value="Genomic_DNA"/>
</dbReference>
<organism evidence="1 2">
    <name type="scientific">Plakobranchus ocellatus</name>
    <dbReference type="NCBI Taxonomy" id="259542"/>
    <lineage>
        <taxon>Eukaryota</taxon>
        <taxon>Metazoa</taxon>
        <taxon>Spiralia</taxon>
        <taxon>Lophotrochozoa</taxon>
        <taxon>Mollusca</taxon>
        <taxon>Gastropoda</taxon>
        <taxon>Heterobranchia</taxon>
        <taxon>Euthyneura</taxon>
        <taxon>Panpulmonata</taxon>
        <taxon>Sacoglossa</taxon>
        <taxon>Placobranchoidea</taxon>
        <taxon>Plakobranchidae</taxon>
        <taxon>Plakobranchus</taxon>
    </lineage>
</organism>
<protein>
    <submittedName>
        <fullName evidence="1">RNA-directed DNA polymerase from mobile element jockey-like</fullName>
    </submittedName>
</protein>